<dbReference type="RefSeq" id="WP_002527092.1">
    <property type="nucleotide sequence ID" value="NZ_AP024747.1"/>
</dbReference>
<dbReference type="PROSITE" id="PS51198">
    <property type="entry name" value="UVRD_HELICASE_ATP_BIND"/>
    <property type="match status" value="1"/>
</dbReference>
<evidence type="ECO:0000256" key="10">
    <source>
        <dbReference type="SAM" id="MobiDB-lite"/>
    </source>
</evidence>
<evidence type="ECO:0000256" key="3">
    <source>
        <dbReference type="ARBA" id="ARBA00022806"/>
    </source>
</evidence>
<evidence type="ECO:0000256" key="9">
    <source>
        <dbReference type="PROSITE-ProRule" id="PRU00560"/>
    </source>
</evidence>
<feature type="binding site" evidence="9">
    <location>
        <begin position="289"/>
        <end position="296"/>
    </location>
    <ligand>
        <name>ATP</name>
        <dbReference type="ChEBI" id="CHEBI:30616"/>
    </ligand>
</feature>
<gene>
    <name evidence="12" type="ORF">KB1_06570</name>
</gene>
<dbReference type="EMBL" id="AP024747">
    <property type="protein sequence ID" value="BCY24667.1"/>
    <property type="molecule type" value="Genomic_DNA"/>
</dbReference>
<evidence type="ECO:0000256" key="6">
    <source>
        <dbReference type="ARBA" id="ARBA00034617"/>
    </source>
</evidence>
<evidence type="ECO:0000256" key="2">
    <source>
        <dbReference type="ARBA" id="ARBA00022801"/>
    </source>
</evidence>
<proteinExistence type="predicted"/>
<dbReference type="EC" id="5.6.2.4" evidence="7"/>
<dbReference type="Pfam" id="PF00580">
    <property type="entry name" value="UvrD-helicase"/>
    <property type="match status" value="1"/>
</dbReference>
<evidence type="ECO:0000256" key="7">
    <source>
        <dbReference type="ARBA" id="ARBA00034808"/>
    </source>
</evidence>
<keyword evidence="3 9" id="KW-0347">Helicase</keyword>
<comment type="catalytic activity">
    <reaction evidence="6">
        <text>Couples ATP hydrolysis with the unwinding of duplex DNA by translocating in the 3'-5' direction.</text>
        <dbReference type="EC" id="5.6.2.4"/>
    </reaction>
</comment>
<keyword evidence="5" id="KW-0413">Isomerase</keyword>
<keyword evidence="1 9" id="KW-0547">Nucleotide-binding</keyword>
<sequence>MAESTIVMSKQANKLDGSLKAKAFTFLSKLAADDAVPGLHIEKVENCRDSRVRTGRVDKQFRAVLFKLTGEGRNHYVLEGIYNQDEAYNVAPRIELAINPLNGIPEIKRAEPSTDAPNLNVSAATPHEPAIPVRKSSPVITADRAEVLSLGLDASLVDTALTLTSEDAVLDLAARLSGWQEAALVGLASGMTPDQVRKELLEPPEQPGTEQAQAPRKDEVTSVSRESDAALLNSLRSPAAAMDFAMIEGKDELRRVIEDGDFGAWRVFLHPTQRQFVNRRWNGSFRLGGGAGTGKTVVILHRAVSLARDNPDARIIITTFTKNLANELSENLKSLDPTLPRASALGQPGVYINGIDALVSAVIRDAGADVAEAAKEVLGAPRTDLTGRTSPLLWRDVLDQARSEVPERLAHHRLLETEYEQIILPNLITTQEKYLRARRPGRGFRLNRRDRDAVWELVNKYRDDSRIGGMISFAEAAAIAAQYLTRHSAVADHVLVDEGQDLAPAHWRLIRSLVPEGPNDIFIAEDSHQRIYGHRLVLSRYGIMTRGRSRRLTLNYRTTAQILHWSTRVLEGGNYVDLDGADDDKLSGYRSARRGPDVTVHPCGTITEEFDVLAKIVGQWAKGRQPETTAVLVRDRSQRERVVDALHERGVQTRAVDHGSIPPGAPVVMTMHRAKGIEFSKVYLFGVSSRSIPMGIKAYDFDQDEKDQALLRERSLLYVAASRARDELVVSWNDQPSPLLSASVSSGAASKS</sequence>
<dbReference type="InterPro" id="IPR000212">
    <property type="entry name" value="DNA_helicase_UvrD/REP"/>
</dbReference>
<name>A0AAD1NUE6_9ACTN</name>
<keyword evidence="4 9" id="KW-0067">ATP-binding</keyword>
<dbReference type="Proteomes" id="UP000825072">
    <property type="component" value="Chromosome 1"/>
</dbReference>
<dbReference type="AlphaFoldDB" id="A0AAD1NUE6"/>
<evidence type="ECO:0000313" key="12">
    <source>
        <dbReference type="EMBL" id="BCY24667.1"/>
    </source>
</evidence>
<dbReference type="InterPro" id="IPR014017">
    <property type="entry name" value="DNA_helicase_UvrD-like_C"/>
</dbReference>
<dbReference type="PANTHER" id="PTHR11070:SF45">
    <property type="entry name" value="DNA 3'-5' HELICASE"/>
    <property type="match status" value="1"/>
</dbReference>
<accession>A0AAD1NUE6</accession>
<comment type="catalytic activity">
    <reaction evidence="8">
        <text>ATP + H2O = ADP + phosphate + H(+)</text>
        <dbReference type="Rhea" id="RHEA:13065"/>
        <dbReference type="ChEBI" id="CHEBI:15377"/>
        <dbReference type="ChEBI" id="CHEBI:15378"/>
        <dbReference type="ChEBI" id="CHEBI:30616"/>
        <dbReference type="ChEBI" id="CHEBI:43474"/>
        <dbReference type="ChEBI" id="CHEBI:456216"/>
        <dbReference type="EC" id="5.6.2.4"/>
    </reaction>
</comment>
<feature type="domain" description="UvrD-like helicase ATP-binding" evidence="11">
    <location>
        <begin position="268"/>
        <end position="559"/>
    </location>
</feature>
<evidence type="ECO:0000256" key="8">
    <source>
        <dbReference type="ARBA" id="ARBA00048988"/>
    </source>
</evidence>
<dbReference type="Pfam" id="PF13361">
    <property type="entry name" value="UvrD_C"/>
    <property type="match status" value="1"/>
</dbReference>
<feature type="region of interest" description="Disordered" evidence="10">
    <location>
        <begin position="204"/>
        <end position="223"/>
    </location>
</feature>
<dbReference type="InterPro" id="IPR014016">
    <property type="entry name" value="UvrD-like_ATP-bd"/>
</dbReference>
<keyword evidence="2 9" id="KW-0378">Hydrolase</keyword>
<dbReference type="GO" id="GO:0003677">
    <property type="term" value="F:DNA binding"/>
    <property type="evidence" value="ECO:0007669"/>
    <property type="project" value="InterPro"/>
</dbReference>
<evidence type="ECO:0000256" key="1">
    <source>
        <dbReference type="ARBA" id="ARBA00022741"/>
    </source>
</evidence>
<dbReference type="GO" id="GO:0016787">
    <property type="term" value="F:hydrolase activity"/>
    <property type="evidence" value="ECO:0007669"/>
    <property type="project" value="UniProtKB-UniRule"/>
</dbReference>
<evidence type="ECO:0000259" key="11">
    <source>
        <dbReference type="PROSITE" id="PS51198"/>
    </source>
</evidence>
<evidence type="ECO:0000313" key="13">
    <source>
        <dbReference type="Proteomes" id="UP000825072"/>
    </source>
</evidence>
<dbReference type="InterPro" id="IPR027417">
    <property type="entry name" value="P-loop_NTPase"/>
</dbReference>
<dbReference type="GO" id="GO:0043138">
    <property type="term" value="F:3'-5' DNA helicase activity"/>
    <property type="evidence" value="ECO:0007669"/>
    <property type="project" value="UniProtKB-EC"/>
</dbReference>
<reference evidence="12" key="1">
    <citation type="submission" date="2021-06" db="EMBL/GenBank/DDBJ databases">
        <title>Genome sequence of Cutibacterium modestum strain KB17-24694.</title>
        <authorList>
            <person name="Dekio I."/>
            <person name="Asahina A."/>
            <person name="Nishida M."/>
        </authorList>
    </citation>
    <scope>NUCLEOTIDE SEQUENCE</scope>
    <source>
        <strain evidence="12">KB17-24694</strain>
    </source>
</reference>
<evidence type="ECO:0000256" key="4">
    <source>
        <dbReference type="ARBA" id="ARBA00022840"/>
    </source>
</evidence>
<dbReference type="GO" id="GO:0000725">
    <property type="term" value="P:recombinational repair"/>
    <property type="evidence" value="ECO:0007669"/>
    <property type="project" value="TreeGrafter"/>
</dbReference>
<evidence type="ECO:0000256" key="5">
    <source>
        <dbReference type="ARBA" id="ARBA00023235"/>
    </source>
</evidence>
<dbReference type="Gene3D" id="3.40.50.300">
    <property type="entry name" value="P-loop containing nucleotide triphosphate hydrolases"/>
    <property type="match status" value="2"/>
</dbReference>
<dbReference type="GO" id="GO:0005524">
    <property type="term" value="F:ATP binding"/>
    <property type="evidence" value="ECO:0007669"/>
    <property type="project" value="UniProtKB-UniRule"/>
</dbReference>
<dbReference type="GeneID" id="92880245"/>
<dbReference type="PANTHER" id="PTHR11070">
    <property type="entry name" value="UVRD / RECB / PCRA DNA HELICASE FAMILY MEMBER"/>
    <property type="match status" value="1"/>
</dbReference>
<dbReference type="SUPFAM" id="SSF52540">
    <property type="entry name" value="P-loop containing nucleoside triphosphate hydrolases"/>
    <property type="match status" value="1"/>
</dbReference>
<protein>
    <recommendedName>
        <fullName evidence="7">DNA 3'-5' helicase</fullName>
        <ecNumber evidence="7">5.6.2.4</ecNumber>
    </recommendedName>
</protein>
<organism evidence="12 13">
    <name type="scientific">Cutibacterium modestum</name>
    <dbReference type="NCBI Taxonomy" id="2559073"/>
    <lineage>
        <taxon>Bacteria</taxon>
        <taxon>Bacillati</taxon>
        <taxon>Actinomycetota</taxon>
        <taxon>Actinomycetes</taxon>
        <taxon>Propionibacteriales</taxon>
        <taxon>Propionibacteriaceae</taxon>
        <taxon>Cutibacterium</taxon>
    </lineage>
</organism>